<accession>A0A7H1N481</accession>
<protein>
    <recommendedName>
        <fullName evidence="6">Calcium-binding protein</fullName>
    </recommendedName>
</protein>
<evidence type="ECO:0000313" key="5">
    <source>
        <dbReference type="Proteomes" id="UP000516369"/>
    </source>
</evidence>
<reference evidence="4 5" key="1">
    <citation type="submission" date="2020-05" db="EMBL/GenBank/DDBJ databases">
        <title>Complete closed genome sequence of Defluviicoccus vanus.</title>
        <authorList>
            <person name="Bessarab I."/>
            <person name="Arumugam K."/>
            <person name="Maszenan A.M."/>
            <person name="Seviour R.J."/>
            <person name="Williams R.B."/>
        </authorList>
    </citation>
    <scope>NUCLEOTIDE SEQUENCE [LARGE SCALE GENOMIC DNA]</scope>
    <source>
        <strain evidence="4 5">Ben 114</strain>
    </source>
</reference>
<dbReference type="Gene3D" id="2.150.10.10">
    <property type="entry name" value="Serralysin-like metalloprotease, C-terminal"/>
    <property type="match status" value="3"/>
</dbReference>
<evidence type="ECO:0008006" key="6">
    <source>
        <dbReference type="Google" id="ProtNLM"/>
    </source>
</evidence>
<keyword evidence="5" id="KW-1185">Reference proteome</keyword>
<dbReference type="PANTHER" id="PTHR38340:SF1">
    <property type="entry name" value="S-LAYER PROTEIN"/>
    <property type="match status" value="1"/>
</dbReference>
<dbReference type="KEGG" id="dvn:HQ394_15735"/>
<comment type="subcellular location">
    <subcellularLocation>
        <location evidence="1">Secreted</location>
    </subcellularLocation>
</comment>
<organism evidence="4 5">
    <name type="scientific">Defluviicoccus vanus</name>
    <dbReference type="NCBI Taxonomy" id="111831"/>
    <lineage>
        <taxon>Bacteria</taxon>
        <taxon>Pseudomonadati</taxon>
        <taxon>Pseudomonadota</taxon>
        <taxon>Alphaproteobacteria</taxon>
        <taxon>Rhodospirillales</taxon>
        <taxon>Rhodospirillaceae</taxon>
        <taxon>Defluviicoccus</taxon>
    </lineage>
</organism>
<dbReference type="InterPro" id="IPR011049">
    <property type="entry name" value="Serralysin-like_metalloprot_C"/>
</dbReference>
<dbReference type="PANTHER" id="PTHR38340">
    <property type="entry name" value="S-LAYER PROTEIN"/>
    <property type="match status" value="1"/>
</dbReference>
<dbReference type="Proteomes" id="UP000516369">
    <property type="component" value="Chromosome"/>
</dbReference>
<evidence type="ECO:0000256" key="3">
    <source>
        <dbReference type="SAM" id="MobiDB-lite"/>
    </source>
</evidence>
<name>A0A7H1N481_9PROT</name>
<dbReference type="RefSeq" id="WP_190260995.1">
    <property type="nucleotide sequence ID" value="NZ_CP053923.1"/>
</dbReference>
<feature type="compositionally biased region" description="Polar residues" evidence="3">
    <location>
        <begin position="9"/>
        <end position="35"/>
    </location>
</feature>
<dbReference type="Pfam" id="PF00353">
    <property type="entry name" value="HemolysinCabind"/>
    <property type="match status" value="7"/>
</dbReference>
<dbReference type="EMBL" id="CP053923">
    <property type="protein sequence ID" value="QNT70517.1"/>
    <property type="molecule type" value="Genomic_DNA"/>
</dbReference>
<dbReference type="InterPro" id="IPR050557">
    <property type="entry name" value="RTX_toxin/Mannuronan_C5-epim"/>
</dbReference>
<keyword evidence="2" id="KW-0964">Secreted</keyword>
<dbReference type="GO" id="GO:0005509">
    <property type="term" value="F:calcium ion binding"/>
    <property type="evidence" value="ECO:0007669"/>
    <property type="project" value="InterPro"/>
</dbReference>
<evidence type="ECO:0000256" key="1">
    <source>
        <dbReference type="ARBA" id="ARBA00004613"/>
    </source>
</evidence>
<evidence type="ECO:0000256" key="2">
    <source>
        <dbReference type="ARBA" id="ARBA00022525"/>
    </source>
</evidence>
<dbReference type="AlphaFoldDB" id="A0A7H1N481"/>
<feature type="region of interest" description="Disordered" evidence="3">
    <location>
        <begin position="1"/>
        <end position="42"/>
    </location>
</feature>
<sequence>MATFVGSDANETITPSNVSTTVTRTPPGSLPSTAADSIDGGGGNDTIVGGFADTLLGGSGNDSIQANDGNSSGYGIDISISGGDGSDTIVASGSLPSNSFGTININISGGGGNDSMSGFVVGQIQSPDYLFPGQLSIRGGDGNDTIAGGYSVAGNVSLFGDGGNDSLTGQGSGGETFDGGTGNDTILGLEGADVLIGGVGNDSLDGGDGFDFADYQASGGAVSVSLALTTAQNTQGAGIDTLIRIEGVNGSAYNDTLSGDAGANVLNGVAGNDSLTGGSGADTLLGGAGDDSLNGGDGNDLLDGGAGNDVLNGGAGVDTAIYASATAGVSVSLAIAGAQNTGNGLDTLISIENLTGSDFDDTLIGNAGNNVLHGRWRARFP</sequence>
<dbReference type="SUPFAM" id="SSF51120">
    <property type="entry name" value="beta-Roll"/>
    <property type="match status" value="3"/>
</dbReference>
<dbReference type="PROSITE" id="PS00330">
    <property type="entry name" value="HEMOLYSIN_CALCIUM"/>
    <property type="match status" value="5"/>
</dbReference>
<dbReference type="InterPro" id="IPR018511">
    <property type="entry name" value="Hemolysin-typ_Ca-bd_CS"/>
</dbReference>
<gene>
    <name evidence="4" type="ORF">HQ394_15735</name>
</gene>
<proteinExistence type="predicted"/>
<dbReference type="InterPro" id="IPR001343">
    <property type="entry name" value="Hemolysn_Ca-bd"/>
</dbReference>
<dbReference type="GO" id="GO:0005576">
    <property type="term" value="C:extracellular region"/>
    <property type="evidence" value="ECO:0007669"/>
    <property type="project" value="UniProtKB-SubCell"/>
</dbReference>
<dbReference type="PRINTS" id="PR00313">
    <property type="entry name" value="CABNDNGRPT"/>
</dbReference>
<evidence type="ECO:0000313" key="4">
    <source>
        <dbReference type="EMBL" id="QNT70517.1"/>
    </source>
</evidence>